<sequence length="455" mass="48796">MRVVERPFRLAAGITSENPISEVLEGVARFVEASEHLLRFVVNEITAESVIGELWVALDLPEWADVARTHSLNLRKRPFSDTSRFNVVFVAPTGVGLSIGGYAGDAGPVTLLLASVCDTLVTHPNAVNGSDINEMADNVYYVEGDKLSRFLLGHLGFRLPRSNNILAVISDSGDDRLFSAQVNAVNAARSSYGLRCERVIRYRDQIRVCADFSAHSGRASGSLSGIGPLLTELRHLRPSYDCLALASCVLADAGAQAAYLSSQGAINPVGAAEAMLTHTISAFLGVQCAHAPMVQEWDEARPHPSIVDPRIAAETISVTFFQSVLKGLMRSPKVYPAEFGRGLSLDVTQVSCVVVPDGCVGIPTLAALAQGLPVIVVRENTSIMRNDLSVLPWRPGQLVFVDSYLEAAGVLCAMRSGIDLTCLRRPLESVQISELTSSGRRANEAADGLRQSSAV</sequence>
<keyword evidence="2" id="KW-1185">Reference proteome</keyword>
<proteinExistence type="predicted"/>
<accession>A0A2P9AQ70</accession>
<gene>
    <name evidence="1" type="ORF">BQ8482_340206</name>
</gene>
<reference evidence="2" key="1">
    <citation type="submission" date="2016-12" db="EMBL/GenBank/DDBJ databases">
        <authorList>
            <person name="Brunel B."/>
        </authorList>
    </citation>
    <scope>NUCLEOTIDE SEQUENCE [LARGE SCALE GENOMIC DNA]</scope>
</reference>
<dbReference type="RefSeq" id="WP_123150049.1">
    <property type="nucleotide sequence ID" value="NZ_FUIG01000042.1"/>
</dbReference>
<organism evidence="1 2">
    <name type="scientific">Mesorhizobium delmotii</name>
    <dbReference type="NCBI Taxonomy" id="1631247"/>
    <lineage>
        <taxon>Bacteria</taxon>
        <taxon>Pseudomonadati</taxon>
        <taxon>Pseudomonadota</taxon>
        <taxon>Alphaproteobacteria</taxon>
        <taxon>Hyphomicrobiales</taxon>
        <taxon>Phyllobacteriaceae</taxon>
        <taxon>Mesorhizobium</taxon>
    </lineage>
</organism>
<evidence type="ECO:0008006" key="3">
    <source>
        <dbReference type="Google" id="ProtNLM"/>
    </source>
</evidence>
<dbReference type="PANTHER" id="PTHR36891:SF1">
    <property type="entry name" value="OS01G0127400 PROTEIN"/>
    <property type="match status" value="1"/>
</dbReference>
<dbReference type="PANTHER" id="PTHR36891">
    <property type="entry name" value="OS01G0127400 PROTEIN"/>
    <property type="match status" value="1"/>
</dbReference>
<protein>
    <recommendedName>
        <fullName evidence="3">High light inducible protein</fullName>
    </recommendedName>
</protein>
<dbReference type="Pfam" id="PF11805">
    <property type="entry name" value="DUF3326"/>
    <property type="match status" value="1"/>
</dbReference>
<name>A0A2P9AQ70_9HYPH</name>
<dbReference type="EMBL" id="FUIG01000042">
    <property type="protein sequence ID" value="SJM33310.1"/>
    <property type="molecule type" value="Genomic_DNA"/>
</dbReference>
<dbReference type="Proteomes" id="UP000245698">
    <property type="component" value="Unassembled WGS sequence"/>
</dbReference>
<dbReference type="InterPro" id="IPR021763">
    <property type="entry name" value="DUF3326"/>
</dbReference>
<evidence type="ECO:0000313" key="1">
    <source>
        <dbReference type="EMBL" id="SJM33310.1"/>
    </source>
</evidence>
<evidence type="ECO:0000313" key="2">
    <source>
        <dbReference type="Proteomes" id="UP000245698"/>
    </source>
</evidence>
<dbReference type="AlphaFoldDB" id="A0A2P9AQ70"/>